<comment type="caution">
    <text evidence="2">The sequence shown here is derived from an EMBL/GenBank/DDBJ whole genome shotgun (WGS) entry which is preliminary data.</text>
</comment>
<keyword evidence="1" id="KW-1133">Transmembrane helix</keyword>
<dbReference type="Proteomes" id="UP000279089">
    <property type="component" value="Unassembled WGS sequence"/>
</dbReference>
<protein>
    <submittedName>
        <fullName evidence="2">Uncharacterized protein</fullName>
    </submittedName>
</protein>
<evidence type="ECO:0000313" key="3">
    <source>
        <dbReference type="Proteomes" id="UP000279089"/>
    </source>
</evidence>
<feature type="transmembrane region" description="Helical" evidence="1">
    <location>
        <begin position="169"/>
        <end position="191"/>
    </location>
</feature>
<gene>
    <name evidence="2" type="ORF">EG028_04970</name>
</gene>
<evidence type="ECO:0000256" key="1">
    <source>
        <dbReference type="SAM" id="Phobius"/>
    </source>
</evidence>
<dbReference type="AlphaFoldDB" id="A0A3N4MFZ2"/>
<name>A0A3N4MFZ2_9BACT</name>
<sequence length="203" mass="22836">MMGALTLLKRYWNILLAFALAFVTMISEVLISPGINQSTSLASVNILTLSKVLIVVVTLVLIYPMNRFRQKKYALKWWIASAVLLLLSLFQFFHYQSVYFNNTATDRLKEQTVVVGNTVLSAARPVYDSLMKVNRSISAVNSMMLEGYSDEATDIWLPDEIQSNTMSILYYYLGALLSIYLLALCAAQAIYCSRSSVVDVMVK</sequence>
<keyword evidence="3" id="KW-1185">Reference proteome</keyword>
<dbReference type="RefSeq" id="WP_120515325.1">
    <property type="nucleotide sequence ID" value="NZ_QXZY01000003.1"/>
</dbReference>
<proteinExistence type="predicted"/>
<feature type="transmembrane region" description="Helical" evidence="1">
    <location>
        <begin position="75"/>
        <end position="93"/>
    </location>
</feature>
<keyword evidence="1" id="KW-0812">Transmembrane</keyword>
<dbReference type="EMBL" id="RMBX01000002">
    <property type="protein sequence ID" value="RPD42528.1"/>
    <property type="molecule type" value="Genomic_DNA"/>
</dbReference>
<evidence type="ECO:0000313" key="2">
    <source>
        <dbReference type="EMBL" id="RPD42528.1"/>
    </source>
</evidence>
<feature type="transmembrane region" description="Helical" evidence="1">
    <location>
        <begin position="12"/>
        <end position="35"/>
    </location>
</feature>
<accession>A0A3N4MFZ2</accession>
<keyword evidence="1" id="KW-0472">Membrane</keyword>
<organism evidence="2 3">
    <name type="scientific">Chitinophaga barathri</name>
    <dbReference type="NCBI Taxonomy" id="1647451"/>
    <lineage>
        <taxon>Bacteria</taxon>
        <taxon>Pseudomonadati</taxon>
        <taxon>Bacteroidota</taxon>
        <taxon>Chitinophagia</taxon>
        <taxon>Chitinophagales</taxon>
        <taxon>Chitinophagaceae</taxon>
        <taxon>Chitinophaga</taxon>
    </lineage>
</organism>
<feature type="transmembrane region" description="Helical" evidence="1">
    <location>
        <begin position="41"/>
        <end position="63"/>
    </location>
</feature>
<reference evidence="3" key="1">
    <citation type="submission" date="2018-11" db="EMBL/GenBank/DDBJ databases">
        <title>Chitinophaga lutea sp.nov., isolate from arsenic contaminated soil.</title>
        <authorList>
            <person name="Zong Y."/>
        </authorList>
    </citation>
    <scope>NUCLEOTIDE SEQUENCE [LARGE SCALE GENOMIC DNA]</scope>
    <source>
        <strain evidence="3">YLT18</strain>
    </source>
</reference>